<dbReference type="EMBL" id="AP021906">
    <property type="protein sequence ID" value="BBP89687.1"/>
    <property type="molecule type" value="Genomic_DNA"/>
</dbReference>
<organism evidence="1 2">
    <name type="scientific">Bacillus safensis</name>
    <dbReference type="NCBI Taxonomy" id="561879"/>
    <lineage>
        <taxon>Bacteria</taxon>
        <taxon>Bacillati</taxon>
        <taxon>Bacillota</taxon>
        <taxon>Bacilli</taxon>
        <taxon>Bacillales</taxon>
        <taxon>Bacillaceae</taxon>
        <taxon>Bacillus</taxon>
    </lineage>
</organism>
<name>A0A5S9M863_BACIA</name>
<gene>
    <name evidence="1" type="ORF">BsIDN1_33050</name>
</gene>
<proteinExistence type="predicted"/>
<dbReference type="AlphaFoldDB" id="A0A5S9M863"/>
<reference evidence="1 2" key="1">
    <citation type="submission" date="2019-12" db="EMBL/GenBank/DDBJ databases">
        <title>Full genome sequence of a Bacillus safensis strain isolated from commercially available natto in Indonesia.</title>
        <authorList>
            <person name="Yoshida M."/>
            <person name="Uomi M."/>
            <person name="Waturangi D."/>
            <person name="Ekaputri J.J."/>
            <person name="Setiamarga D.H.E."/>
        </authorList>
    </citation>
    <scope>NUCLEOTIDE SEQUENCE [LARGE SCALE GENOMIC DNA]</scope>
    <source>
        <strain evidence="1 2">IDN1</strain>
    </source>
</reference>
<protein>
    <submittedName>
        <fullName evidence="1">Uncharacterized protein</fullName>
    </submittedName>
</protein>
<evidence type="ECO:0000313" key="2">
    <source>
        <dbReference type="Proteomes" id="UP000464658"/>
    </source>
</evidence>
<sequence length="110" mass="12580">MTCQFQVKKDSGIGLKKRQGGGEVMKGTISHRESFLSHIQQQLGKNSSPTAAIQRPEWRHQVQWETNGSLSKEELVEQLKKQCQQIHTRVVETTPEEAPLCITIIDNRIW</sequence>
<accession>A0A5S9M863</accession>
<evidence type="ECO:0000313" key="1">
    <source>
        <dbReference type="EMBL" id="BBP89687.1"/>
    </source>
</evidence>
<dbReference type="Proteomes" id="UP000464658">
    <property type="component" value="Chromosome"/>
</dbReference>